<dbReference type="EMBL" id="QJKJ01010599">
    <property type="protein sequence ID" value="RDX73222.1"/>
    <property type="molecule type" value="Genomic_DNA"/>
</dbReference>
<dbReference type="AlphaFoldDB" id="A0A371F4J0"/>
<comment type="caution">
    <text evidence="2">The sequence shown here is derived from an EMBL/GenBank/DDBJ whole genome shotgun (WGS) entry which is preliminary data.</text>
</comment>
<organism evidence="2 3">
    <name type="scientific">Mucuna pruriens</name>
    <name type="common">Velvet bean</name>
    <name type="synonym">Dolichos pruriens</name>
    <dbReference type="NCBI Taxonomy" id="157652"/>
    <lineage>
        <taxon>Eukaryota</taxon>
        <taxon>Viridiplantae</taxon>
        <taxon>Streptophyta</taxon>
        <taxon>Embryophyta</taxon>
        <taxon>Tracheophyta</taxon>
        <taxon>Spermatophyta</taxon>
        <taxon>Magnoliopsida</taxon>
        <taxon>eudicotyledons</taxon>
        <taxon>Gunneridae</taxon>
        <taxon>Pentapetalae</taxon>
        <taxon>rosids</taxon>
        <taxon>fabids</taxon>
        <taxon>Fabales</taxon>
        <taxon>Fabaceae</taxon>
        <taxon>Papilionoideae</taxon>
        <taxon>50 kb inversion clade</taxon>
        <taxon>NPAAA clade</taxon>
        <taxon>indigoferoid/millettioid clade</taxon>
        <taxon>Phaseoleae</taxon>
        <taxon>Mucuna</taxon>
    </lineage>
</organism>
<evidence type="ECO:0000256" key="1">
    <source>
        <dbReference type="SAM" id="MobiDB-lite"/>
    </source>
</evidence>
<sequence>EYTSIHESVDNRTRTPKEKSKDPQSSQLTLKRAKKSKNRGKLKEMGWVKEGKSPCVMLVILVPKKNKS</sequence>
<reference evidence="2" key="1">
    <citation type="submission" date="2018-05" db="EMBL/GenBank/DDBJ databases">
        <title>Draft genome of Mucuna pruriens seed.</title>
        <authorList>
            <person name="Nnadi N.E."/>
            <person name="Vos R."/>
            <person name="Hasami M.H."/>
            <person name="Devisetty U.K."/>
            <person name="Aguiy J.C."/>
        </authorList>
    </citation>
    <scope>NUCLEOTIDE SEQUENCE [LARGE SCALE GENOMIC DNA]</scope>
    <source>
        <strain evidence="2">JCA_2017</strain>
    </source>
</reference>
<keyword evidence="3" id="KW-1185">Reference proteome</keyword>
<name>A0A371F4J0_MUCPR</name>
<evidence type="ECO:0000313" key="3">
    <source>
        <dbReference type="Proteomes" id="UP000257109"/>
    </source>
</evidence>
<feature type="region of interest" description="Disordered" evidence="1">
    <location>
        <begin position="1"/>
        <end position="46"/>
    </location>
</feature>
<feature type="compositionally biased region" description="Basic and acidic residues" evidence="1">
    <location>
        <begin position="7"/>
        <end position="22"/>
    </location>
</feature>
<protein>
    <submittedName>
        <fullName evidence="2">Uncharacterized protein</fullName>
    </submittedName>
</protein>
<dbReference type="Proteomes" id="UP000257109">
    <property type="component" value="Unassembled WGS sequence"/>
</dbReference>
<gene>
    <name evidence="2" type="ORF">CR513_47203</name>
</gene>
<evidence type="ECO:0000313" key="2">
    <source>
        <dbReference type="EMBL" id="RDX73222.1"/>
    </source>
</evidence>
<feature type="compositionally biased region" description="Basic residues" evidence="1">
    <location>
        <begin position="31"/>
        <end position="40"/>
    </location>
</feature>
<proteinExistence type="predicted"/>
<feature type="non-terminal residue" evidence="2">
    <location>
        <position position="1"/>
    </location>
</feature>
<accession>A0A371F4J0</accession>
<feature type="non-terminal residue" evidence="2">
    <location>
        <position position="68"/>
    </location>
</feature>